<dbReference type="SUPFAM" id="SSF101936">
    <property type="entry name" value="DNA-binding pseudobarrel domain"/>
    <property type="match status" value="1"/>
</dbReference>
<dbReference type="EMBL" id="CAUYUE010000006">
    <property type="protein sequence ID" value="CAK0780088.1"/>
    <property type="molecule type" value="Genomic_DNA"/>
</dbReference>
<feature type="region of interest" description="Disordered" evidence="5">
    <location>
        <begin position="319"/>
        <end position="352"/>
    </location>
</feature>
<evidence type="ECO:0000256" key="4">
    <source>
        <dbReference type="ARBA" id="ARBA00023242"/>
    </source>
</evidence>
<dbReference type="SMART" id="SM01019">
    <property type="entry name" value="B3"/>
    <property type="match status" value="1"/>
</dbReference>
<dbReference type="GO" id="GO:0003700">
    <property type="term" value="F:DNA-binding transcription factor activity"/>
    <property type="evidence" value="ECO:0007669"/>
    <property type="project" value="InterPro"/>
</dbReference>
<name>A0AAV1I5Z7_9CHLO</name>
<evidence type="ECO:0000313" key="8">
    <source>
        <dbReference type="Proteomes" id="UP001314263"/>
    </source>
</evidence>
<evidence type="ECO:0000256" key="3">
    <source>
        <dbReference type="ARBA" id="ARBA00023163"/>
    </source>
</evidence>
<keyword evidence="2" id="KW-0238">DNA-binding</keyword>
<feature type="region of interest" description="Disordered" evidence="5">
    <location>
        <begin position="1"/>
        <end position="29"/>
    </location>
</feature>
<dbReference type="Gene3D" id="2.40.330.10">
    <property type="entry name" value="DNA-binding pseudobarrel domain"/>
    <property type="match status" value="1"/>
</dbReference>
<keyword evidence="4" id="KW-0539">Nucleus</keyword>
<dbReference type="Pfam" id="PF02362">
    <property type="entry name" value="B3"/>
    <property type="match status" value="1"/>
</dbReference>
<keyword evidence="3" id="KW-0804">Transcription</keyword>
<evidence type="ECO:0000256" key="1">
    <source>
        <dbReference type="ARBA" id="ARBA00023015"/>
    </source>
</evidence>
<evidence type="ECO:0000256" key="5">
    <source>
        <dbReference type="SAM" id="MobiDB-lite"/>
    </source>
</evidence>
<organism evidence="7 8">
    <name type="scientific">Coccomyxa viridis</name>
    <dbReference type="NCBI Taxonomy" id="1274662"/>
    <lineage>
        <taxon>Eukaryota</taxon>
        <taxon>Viridiplantae</taxon>
        <taxon>Chlorophyta</taxon>
        <taxon>core chlorophytes</taxon>
        <taxon>Trebouxiophyceae</taxon>
        <taxon>Trebouxiophyceae incertae sedis</taxon>
        <taxon>Coccomyxaceae</taxon>
        <taxon>Coccomyxa</taxon>
    </lineage>
</organism>
<sequence length="522" mass="55681">MACEGPYPASLASVHQDMPNGDTKGAENTPTTMALRPVQPGTPVAGLQHHALACSHIAAHAPAAEAAMHDARLWPASILCAAEGDRPAAVLHATVPAEYTGASVPAEYTGAPDSLAAKLRRSFGQAASPAVEDWGHPGYMLHHLGSPAATYRGRYPPNLDQEMHTYSSLPEAQMFTGSLLDGTQNGGFPSSHGGAYLHSGHMNSAAWLPAAAPQQLYGHSEALQVSSEALGLSLYAQPLRGQPINMLPGFDTAALEVHALARAAPAQEAAPATAHSPRIPLRRTHTADGELSTAEVSGVDVEVVQACDASVEAEWQRTALPGSPQQMPSTPRRGGLASLQHQSIAQKRKKVDEDLSPGQDHIYVVFLLPVLEPGRHRGRGAWGADAAAASLMGLSGHSYAAKGPARCQWLFSKCLTASDTNKLARIILPRQAVDAFLPHVEDRAGLDLDAWDTAGARWTFKLKFWMNGSNPKRMYVLENVRDFVSLHSLQAGSTLSFFYAPDNRLVIDTRPVEDYFDLPGKA</sequence>
<dbReference type="PROSITE" id="PS50863">
    <property type="entry name" value="B3"/>
    <property type="match status" value="1"/>
</dbReference>
<accession>A0AAV1I5Z7</accession>
<dbReference type="AlphaFoldDB" id="A0AAV1I5Z7"/>
<dbReference type="PANTHER" id="PTHR31140:SF139">
    <property type="entry name" value="B3 DOMAIN-CONTAINING PROTEIN OS02G0455900-RELATED"/>
    <property type="match status" value="1"/>
</dbReference>
<keyword evidence="1" id="KW-0805">Transcription regulation</keyword>
<dbReference type="InterPro" id="IPR003340">
    <property type="entry name" value="B3_DNA-bd"/>
</dbReference>
<keyword evidence="8" id="KW-1185">Reference proteome</keyword>
<dbReference type="CDD" id="cd10017">
    <property type="entry name" value="B3_DNA"/>
    <property type="match status" value="1"/>
</dbReference>
<evidence type="ECO:0000259" key="6">
    <source>
        <dbReference type="PROSITE" id="PS50863"/>
    </source>
</evidence>
<gene>
    <name evidence="7" type="ORF">CVIRNUC_004933</name>
</gene>
<evidence type="ECO:0000256" key="2">
    <source>
        <dbReference type="ARBA" id="ARBA00023125"/>
    </source>
</evidence>
<proteinExistence type="predicted"/>
<dbReference type="PANTHER" id="PTHR31140">
    <property type="entry name" value="B3 DOMAIN-CONTAINING TRANSCRIPTION FACTOR ABI3"/>
    <property type="match status" value="1"/>
</dbReference>
<dbReference type="InterPro" id="IPR015300">
    <property type="entry name" value="DNA-bd_pseudobarrel_sf"/>
</dbReference>
<comment type="caution">
    <text evidence="7">The sequence shown here is derived from an EMBL/GenBank/DDBJ whole genome shotgun (WGS) entry which is preliminary data.</text>
</comment>
<feature type="domain" description="TF-B3" evidence="6">
    <location>
        <begin position="411"/>
        <end position="513"/>
    </location>
</feature>
<protein>
    <recommendedName>
        <fullName evidence="6">TF-B3 domain-containing protein</fullName>
    </recommendedName>
</protein>
<evidence type="ECO:0000313" key="7">
    <source>
        <dbReference type="EMBL" id="CAK0780088.1"/>
    </source>
</evidence>
<dbReference type="InterPro" id="IPR044800">
    <property type="entry name" value="LEC2-like"/>
</dbReference>
<dbReference type="Proteomes" id="UP001314263">
    <property type="component" value="Unassembled WGS sequence"/>
</dbReference>
<reference evidence="7 8" key="1">
    <citation type="submission" date="2023-10" db="EMBL/GenBank/DDBJ databases">
        <authorList>
            <person name="Maclean D."/>
            <person name="Macfadyen A."/>
        </authorList>
    </citation>
    <scope>NUCLEOTIDE SEQUENCE [LARGE SCALE GENOMIC DNA]</scope>
</reference>
<dbReference type="GO" id="GO:0003677">
    <property type="term" value="F:DNA binding"/>
    <property type="evidence" value="ECO:0007669"/>
    <property type="project" value="UniProtKB-KW"/>
</dbReference>